<name>A0A060SMN2_PYCCI</name>
<sequence>MTQVFTSQVVRWRPPDLTCVLHVKMTRHPTRKAVTLEDIISPSRYGATFFIPALARFVVAWRHPEFSARLVEYHAEDFLVLFNTLPVFHRIKFWNESVYGKQTIDSIHIRPSTTTAAGDLAAHARFDTALIRIRNSSPATGGDHSQLQASPDGASAWSCRHRKLTYMRVAQVRVVFTLTDATLDYFFPALPSRQRPPRHLAYVEWFSKFSAAPERNSRMYKVSRTLQGDQRVATRALSLVIGQVTASV</sequence>
<dbReference type="STRING" id="5643.A0A060SMN2"/>
<evidence type="ECO:0000313" key="1">
    <source>
        <dbReference type="EMBL" id="CDO75772.1"/>
    </source>
</evidence>
<reference evidence="1" key="1">
    <citation type="submission" date="2014-01" db="EMBL/GenBank/DDBJ databases">
        <title>The genome of the white-rot fungus Pycnoporus cinnabarinus: a basidiomycete model with a versatile arsenal for lignocellulosic biomass breakdown.</title>
        <authorList>
            <person name="Levasseur A."/>
            <person name="Lomascolo A."/>
            <person name="Ruiz-Duenas F.J."/>
            <person name="Uzan E."/>
            <person name="Piumi F."/>
            <person name="Kues U."/>
            <person name="Ram A.F.J."/>
            <person name="Murat C."/>
            <person name="Haon M."/>
            <person name="Benoit I."/>
            <person name="Arfi Y."/>
            <person name="Chevret D."/>
            <person name="Drula E."/>
            <person name="Kwon M.J."/>
            <person name="Gouret P."/>
            <person name="Lesage-Meessen L."/>
            <person name="Lombard V."/>
            <person name="Mariette J."/>
            <person name="Noirot C."/>
            <person name="Park J."/>
            <person name="Patyshakuliyeva A."/>
            <person name="Wieneger R.A.B."/>
            <person name="Wosten H.A.B."/>
            <person name="Martin F."/>
            <person name="Coutinho P.M."/>
            <person name="de Vries R."/>
            <person name="Martinez A.T."/>
            <person name="Klopp C."/>
            <person name="Pontarotti P."/>
            <person name="Henrissat B."/>
            <person name="Record E."/>
        </authorList>
    </citation>
    <scope>NUCLEOTIDE SEQUENCE [LARGE SCALE GENOMIC DNA]</scope>
    <source>
        <strain evidence="1">BRFM137</strain>
    </source>
</reference>
<protein>
    <submittedName>
        <fullName evidence="1">Uncharacterized protein</fullName>
    </submittedName>
</protein>
<dbReference type="HOGENOM" id="CLU_006344_0_0_1"/>
<gene>
    <name evidence="1" type="ORF">BN946_scf185039.g8</name>
</gene>
<dbReference type="OMA" id="NDPDDIM"/>
<dbReference type="AlphaFoldDB" id="A0A060SMN2"/>
<proteinExistence type="predicted"/>
<dbReference type="Proteomes" id="UP000029665">
    <property type="component" value="Unassembled WGS sequence"/>
</dbReference>
<accession>A0A060SMN2</accession>
<evidence type="ECO:0000313" key="2">
    <source>
        <dbReference type="Proteomes" id="UP000029665"/>
    </source>
</evidence>
<comment type="caution">
    <text evidence="1">The sequence shown here is derived from an EMBL/GenBank/DDBJ whole genome shotgun (WGS) entry which is preliminary data.</text>
</comment>
<keyword evidence="2" id="KW-1185">Reference proteome</keyword>
<dbReference type="OrthoDB" id="3232438at2759"/>
<organism evidence="1 2">
    <name type="scientific">Pycnoporus cinnabarinus</name>
    <name type="common">Cinnabar-red polypore</name>
    <name type="synonym">Trametes cinnabarina</name>
    <dbReference type="NCBI Taxonomy" id="5643"/>
    <lineage>
        <taxon>Eukaryota</taxon>
        <taxon>Fungi</taxon>
        <taxon>Dikarya</taxon>
        <taxon>Basidiomycota</taxon>
        <taxon>Agaricomycotina</taxon>
        <taxon>Agaricomycetes</taxon>
        <taxon>Polyporales</taxon>
        <taxon>Polyporaceae</taxon>
        <taxon>Trametes</taxon>
    </lineage>
</organism>
<dbReference type="EMBL" id="CCBP010000289">
    <property type="protein sequence ID" value="CDO75772.1"/>
    <property type="molecule type" value="Genomic_DNA"/>
</dbReference>